<dbReference type="PROSITE" id="PS50885">
    <property type="entry name" value="HAMP"/>
    <property type="match status" value="1"/>
</dbReference>
<keyword evidence="2" id="KW-1003">Cell membrane</keyword>
<gene>
    <name evidence="15" type="ORF">SAMN02745216_00632</name>
</gene>
<organism evidence="15 16">
    <name type="scientific">Desulfatibacillum alkenivorans DSM 16219</name>
    <dbReference type="NCBI Taxonomy" id="1121393"/>
    <lineage>
        <taxon>Bacteria</taxon>
        <taxon>Pseudomonadati</taxon>
        <taxon>Thermodesulfobacteriota</taxon>
        <taxon>Desulfobacteria</taxon>
        <taxon>Desulfobacterales</taxon>
        <taxon>Desulfatibacillaceae</taxon>
        <taxon>Desulfatibacillum</taxon>
    </lineage>
</organism>
<dbReference type="GO" id="GO:0007165">
    <property type="term" value="P:signal transduction"/>
    <property type="evidence" value="ECO:0007669"/>
    <property type="project" value="UniProtKB-KW"/>
</dbReference>
<accession>A0A1M6EE19</accession>
<evidence type="ECO:0000256" key="1">
    <source>
        <dbReference type="ARBA" id="ARBA00004651"/>
    </source>
</evidence>
<evidence type="ECO:0000259" key="13">
    <source>
        <dbReference type="PROSITE" id="PS50111"/>
    </source>
</evidence>
<dbReference type="SUPFAM" id="SSF58104">
    <property type="entry name" value="Methyl-accepting chemotaxis protein (MCP) signaling domain"/>
    <property type="match status" value="1"/>
</dbReference>
<dbReference type="PANTHER" id="PTHR32089:SF112">
    <property type="entry name" value="LYSOZYME-LIKE PROTEIN-RELATED"/>
    <property type="match status" value="1"/>
</dbReference>
<reference evidence="16" key="1">
    <citation type="submission" date="2016-11" db="EMBL/GenBank/DDBJ databases">
        <authorList>
            <person name="Varghese N."/>
            <person name="Submissions S."/>
        </authorList>
    </citation>
    <scope>NUCLEOTIDE SEQUENCE [LARGE SCALE GENOMIC DNA]</scope>
    <source>
        <strain evidence="16">DSM 16219</strain>
    </source>
</reference>
<keyword evidence="4 12" id="KW-0812">Transmembrane</keyword>
<dbReference type="EMBL" id="FQZU01000002">
    <property type="protein sequence ID" value="SHI83725.1"/>
    <property type="molecule type" value="Genomic_DNA"/>
</dbReference>
<dbReference type="Gene3D" id="1.10.287.950">
    <property type="entry name" value="Methyl-accepting chemotaxis protein"/>
    <property type="match status" value="1"/>
</dbReference>
<evidence type="ECO:0000256" key="5">
    <source>
        <dbReference type="ARBA" id="ARBA00022989"/>
    </source>
</evidence>
<proteinExistence type="inferred from homology"/>
<dbReference type="PANTHER" id="PTHR32089">
    <property type="entry name" value="METHYL-ACCEPTING CHEMOTAXIS PROTEIN MCPB"/>
    <property type="match status" value="1"/>
</dbReference>
<protein>
    <submittedName>
        <fullName evidence="15">Methyl-accepting chemotaxis sensory transducer with Cache sensor</fullName>
    </submittedName>
</protein>
<keyword evidence="3" id="KW-0145">Chemotaxis</keyword>
<dbReference type="SMART" id="SM00304">
    <property type="entry name" value="HAMP"/>
    <property type="match status" value="1"/>
</dbReference>
<evidence type="ECO:0000259" key="14">
    <source>
        <dbReference type="PROSITE" id="PS50885"/>
    </source>
</evidence>
<keyword evidence="10" id="KW-0175">Coiled coil</keyword>
<dbReference type="RefSeq" id="WP_073472769.1">
    <property type="nucleotide sequence ID" value="NZ_FQZU01000002.1"/>
</dbReference>
<keyword evidence="7 9" id="KW-0807">Transducer</keyword>
<evidence type="ECO:0000256" key="2">
    <source>
        <dbReference type="ARBA" id="ARBA00022475"/>
    </source>
</evidence>
<sequence length="642" mass="69730">MKKSLRIKFMLPAVLVAFVFLSIIGAINYFKLSTVLVKNSEARISSQAASSAAHLGSWVRRNTSELIRLSKQAYYRNSLKDNFLGQASRESVAEDFKSLVELYPFFELVTLRDVDGTPLVSDDMEAAVKYSDSGKNANVLISNEKYTIYQAMKSPLSGLPVIPIQVAVENGSLKGSLTANINLIFFRSRFMEKEKTVESGHAFVINSQGLVLTHPDEGLDFNLNLTNIGLDAGFSGNEDAIYHNLVREEDGKSIIYTAAINKVKGTDLFVAVNAQDREILKGVRIMARWVIGLGLILMLLIALGIWFFLEFSILKPLKTVRDGLKDVAQGAGDLTQRIKIANQDEVGDLASWFNAFMDAQQDMITEIMDSAHYLANLTSQISGAASQFAASAAEMVASVTEISTTGEEVKETVRLSSGKAEEVAQTAEATEKVSQGGLSATAKTLDGMERIRAEMEYVAESIVKLSEQTRNIAEIIDAVNELANQSNLLSVNASIEAAKAGDFGKGFAVVAQEVKTLADQSKQATEQVRNILSEIQNATSAAVMATERGSKAVDEGGMLSSEAEEAIRRLSQSSSESAKSSRQIAASSHQQLAGMEQLAHALENIKQVCEQNMDSARQLEQSTGSLKELGESLSNMANRFQV</sequence>
<comment type="subcellular location">
    <subcellularLocation>
        <location evidence="1">Cell membrane</location>
        <topology evidence="1">Multi-pass membrane protein</topology>
    </subcellularLocation>
</comment>
<evidence type="ECO:0000256" key="10">
    <source>
        <dbReference type="SAM" id="Coils"/>
    </source>
</evidence>
<feature type="domain" description="Methyl-accepting transducer" evidence="13">
    <location>
        <begin position="370"/>
        <end position="606"/>
    </location>
</feature>
<keyword evidence="16" id="KW-1185">Reference proteome</keyword>
<evidence type="ECO:0000256" key="6">
    <source>
        <dbReference type="ARBA" id="ARBA00023136"/>
    </source>
</evidence>
<name>A0A1M6EE19_9BACT</name>
<evidence type="ECO:0000256" key="12">
    <source>
        <dbReference type="SAM" id="Phobius"/>
    </source>
</evidence>
<dbReference type="InterPro" id="IPR033479">
    <property type="entry name" value="dCache_1"/>
</dbReference>
<dbReference type="STRING" id="1121393.SAMN02745216_00632"/>
<keyword evidence="6 12" id="KW-0472">Membrane</keyword>
<dbReference type="Pfam" id="PF00015">
    <property type="entry name" value="MCPsignal"/>
    <property type="match status" value="1"/>
</dbReference>
<feature type="coiled-coil region" evidence="10">
    <location>
        <begin position="514"/>
        <end position="541"/>
    </location>
</feature>
<dbReference type="GO" id="GO:0005886">
    <property type="term" value="C:plasma membrane"/>
    <property type="evidence" value="ECO:0007669"/>
    <property type="project" value="UniProtKB-SubCell"/>
</dbReference>
<evidence type="ECO:0000313" key="16">
    <source>
        <dbReference type="Proteomes" id="UP000183994"/>
    </source>
</evidence>
<comment type="similarity">
    <text evidence="8">Belongs to the methyl-accepting chemotaxis (MCP) protein family.</text>
</comment>
<dbReference type="Pfam" id="PF00672">
    <property type="entry name" value="HAMP"/>
    <property type="match status" value="1"/>
</dbReference>
<keyword evidence="5 12" id="KW-1133">Transmembrane helix</keyword>
<evidence type="ECO:0000256" key="8">
    <source>
        <dbReference type="ARBA" id="ARBA00029447"/>
    </source>
</evidence>
<dbReference type="SMART" id="SM00283">
    <property type="entry name" value="MA"/>
    <property type="match status" value="1"/>
</dbReference>
<feature type="region of interest" description="Disordered" evidence="11">
    <location>
        <begin position="563"/>
        <end position="590"/>
    </location>
</feature>
<dbReference type="Pfam" id="PF02743">
    <property type="entry name" value="dCache_1"/>
    <property type="match status" value="1"/>
</dbReference>
<dbReference type="Gene3D" id="3.30.450.20">
    <property type="entry name" value="PAS domain"/>
    <property type="match status" value="1"/>
</dbReference>
<dbReference type="PROSITE" id="PS50111">
    <property type="entry name" value="CHEMOTAXIS_TRANSDUC_2"/>
    <property type="match status" value="1"/>
</dbReference>
<dbReference type="OrthoDB" id="5428110at2"/>
<dbReference type="InterPro" id="IPR003660">
    <property type="entry name" value="HAMP_dom"/>
</dbReference>
<evidence type="ECO:0000256" key="7">
    <source>
        <dbReference type="ARBA" id="ARBA00023224"/>
    </source>
</evidence>
<feature type="transmembrane region" description="Helical" evidence="12">
    <location>
        <begin position="289"/>
        <end position="309"/>
    </location>
</feature>
<feature type="domain" description="HAMP" evidence="14">
    <location>
        <begin position="311"/>
        <end position="365"/>
    </location>
</feature>
<dbReference type="GO" id="GO:0006935">
    <property type="term" value="P:chemotaxis"/>
    <property type="evidence" value="ECO:0007669"/>
    <property type="project" value="UniProtKB-KW"/>
</dbReference>
<evidence type="ECO:0000256" key="3">
    <source>
        <dbReference type="ARBA" id="ARBA00022500"/>
    </source>
</evidence>
<evidence type="ECO:0000313" key="15">
    <source>
        <dbReference type="EMBL" id="SHI83725.1"/>
    </source>
</evidence>
<evidence type="ECO:0000256" key="11">
    <source>
        <dbReference type="SAM" id="MobiDB-lite"/>
    </source>
</evidence>
<evidence type="ECO:0000256" key="4">
    <source>
        <dbReference type="ARBA" id="ARBA00022692"/>
    </source>
</evidence>
<dbReference type="CDD" id="cd06225">
    <property type="entry name" value="HAMP"/>
    <property type="match status" value="1"/>
</dbReference>
<dbReference type="InterPro" id="IPR004089">
    <property type="entry name" value="MCPsignal_dom"/>
</dbReference>
<dbReference type="AlphaFoldDB" id="A0A1M6EE19"/>
<dbReference type="Proteomes" id="UP000183994">
    <property type="component" value="Unassembled WGS sequence"/>
</dbReference>
<feature type="compositionally biased region" description="Low complexity" evidence="11">
    <location>
        <begin position="571"/>
        <end position="581"/>
    </location>
</feature>
<evidence type="ECO:0000256" key="9">
    <source>
        <dbReference type="PROSITE-ProRule" id="PRU00284"/>
    </source>
</evidence>